<gene>
    <name evidence="1" type="ORF">OSCT_1211</name>
</gene>
<dbReference type="HOGENOM" id="CLU_1831561_0_0_0"/>
<reference evidence="1 2" key="1">
    <citation type="journal article" date="2011" name="J. Bacteriol.">
        <title>Draft genome sequence of the anoxygenic filamentous phototrophic bacterium Oscillochloris trichoides subsp. DG-6.</title>
        <authorList>
            <person name="Kuznetsov B.B."/>
            <person name="Ivanovsky R.N."/>
            <person name="Keppen O.I."/>
            <person name="Sukhacheva M.V."/>
            <person name="Bumazhkin B.K."/>
            <person name="Patutina E.O."/>
            <person name="Beletsky A.V."/>
            <person name="Mardanov A.V."/>
            <person name="Baslerov R.V."/>
            <person name="Panteleeva A.N."/>
            <person name="Kolganova T.V."/>
            <person name="Ravin N.V."/>
            <person name="Skryabin K.G."/>
        </authorList>
    </citation>
    <scope>NUCLEOTIDE SEQUENCE [LARGE SCALE GENOMIC DNA]</scope>
    <source>
        <strain evidence="1 2">DG-6</strain>
    </source>
</reference>
<dbReference type="Proteomes" id="UP000054010">
    <property type="component" value="Unassembled WGS sequence"/>
</dbReference>
<accession>E1ID10</accession>
<name>E1ID10_9CHLR</name>
<organism evidence="1 2">
    <name type="scientific">Oscillochloris trichoides DG-6</name>
    <dbReference type="NCBI Taxonomy" id="765420"/>
    <lineage>
        <taxon>Bacteria</taxon>
        <taxon>Bacillati</taxon>
        <taxon>Chloroflexota</taxon>
        <taxon>Chloroflexia</taxon>
        <taxon>Chloroflexales</taxon>
        <taxon>Chloroflexineae</taxon>
        <taxon>Oscillochloridaceae</taxon>
        <taxon>Oscillochloris</taxon>
    </lineage>
</organism>
<dbReference type="STRING" id="765420.OSCT_1211"/>
<protein>
    <submittedName>
        <fullName evidence="1">Osmotic signal transduction related protein</fullName>
    </submittedName>
</protein>
<comment type="caution">
    <text evidence="1">The sequence shown here is derived from an EMBL/GenBank/DDBJ whole genome shotgun (WGS) entry which is preliminary data.</text>
</comment>
<sequence length="143" mass="16634">MTENPSNPADEIVYPEQINTDFLMALFQNAYLKVSRDDVGDIFLKENFTTWIFPQEDGLQIRFMAQFKANLDLPRIPKLEYANMICDRMKLLRAYVDADDDIGFDYHLLVEGGITKRNIVFALRTFINYVQVALQRDTENVIS</sequence>
<evidence type="ECO:0000313" key="1">
    <source>
        <dbReference type="EMBL" id="EFO80919.1"/>
    </source>
</evidence>
<dbReference type="Pfam" id="PF10722">
    <property type="entry name" value="YbjN"/>
    <property type="match status" value="1"/>
</dbReference>
<keyword evidence="2" id="KW-1185">Reference proteome</keyword>
<dbReference type="InterPro" id="IPR019660">
    <property type="entry name" value="Put_sensory_transdc_reg_YbjN"/>
</dbReference>
<proteinExistence type="predicted"/>
<dbReference type="EMBL" id="ADVR01000034">
    <property type="protein sequence ID" value="EFO80919.1"/>
    <property type="molecule type" value="Genomic_DNA"/>
</dbReference>
<dbReference type="AlphaFoldDB" id="E1ID10"/>
<dbReference type="eggNOG" id="ENOG502ZGYZ">
    <property type="taxonomic scope" value="Bacteria"/>
</dbReference>
<evidence type="ECO:0000313" key="2">
    <source>
        <dbReference type="Proteomes" id="UP000054010"/>
    </source>
</evidence>
<dbReference type="OrthoDB" id="157577at2"/>